<keyword evidence="6 8" id="KW-0460">Magnesium</keyword>
<evidence type="ECO:0000313" key="11">
    <source>
        <dbReference type="EMBL" id="CAD7280310.1"/>
    </source>
</evidence>
<dbReference type="CDD" id="cd16012">
    <property type="entry name" value="ALP"/>
    <property type="match status" value="1"/>
</dbReference>
<dbReference type="Pfam" id="PF00245">
    <property type="entry name" value="Alk_phosphatase"/>
    <property type="match status" value="1"/>
</dbReference>
<dbReference type="PANTHER" id="PTHR11596">
    <property type="entry name" value="ALKALINE PHOSPHATASE"/>
    <property type="match status" value="1"/>
</dbReference>
<dbReference type="GO" id="GO:0004035">
    <property type="term" value="F:alkaline phosphatase activity"/>
    <property type="evidence" value="ECO:0007669"/>
    <property type="project" value="UniProtKB-EC"/>
</dbReference>
<dbReference type="InterPro" id="IPR017850">
    <property type="entry name" value="Alkaline_phosphatase_core_sf"/>
</dbReference>
<evidence type="ECO:0000256" key="7">
    <source>
        <dbReference type="PIRSR" id="PIRSR601952-1"/>
    </source>
</evidence>
<feature type="binding site" evidence="8">
    <location>
        <position position="143"/>
    </location>
    <ligand>
        <name>Mg(2+)</name>
        <dbReference type="ChEBI" id="CHEBI:18420"/>
    </ligand>
</feature>
<evidence type="ECO:0000256" key="4">
    <source>
        <dbReference type="ARBA" id="ARBA00022801"/>
    </source>
</evidence>
<accession>A0A7R9BUN8</accession>
<dbReference type="PRINTS" id="PR00113">
    <property type="entry name" value="ALKPHPHTASE"/>
</dbReference>
<evidence type="ECO:0000256" key="5">
    <source>
        <dbReference type="ARBA" id="ARBA00022833"/>
    </source>
</evidence>
<evidence type="ECO:0000256" key="9">
    <source>
        <dbReference type="RuleBase" id="RU003946"/>
    </source>
</evidence>
<name>A0A7R9BUN8_9CRUS</name>
<feature type="binding site" evidence="8">
    <location>
        <position position="27"/>
    </location>
    <ligand>
        <name>Zn(2+)</name>
        <dbReference type="ChEBI" id="CHEBI:29105"/>
        <label>2</label>
    </ligand>
</feature>
<gene>
    <name evidence="11" type="ORF">NMOB1V02_LOCUS7970</name>
</gene>
<proteinExistence type="inferred from homology"/>
<dbReference type="SMART" id="SM00098">
    <property type="entry name" value="alkPPc"/>
    <property type="match status" value="1"/>
</dbReference>
<organism evidence="11">
    <name type="scientific">Notodromas monacha</name>
    <dbReference type="NCBI Taxonomy" id="399045"/>
    <lineage>
        <taxon>Eukaryota</taxon>
        <taxon>Metazoa</taxon>
        <taxon>Ecdysozoa</taxon>
        <taxon>Arthropoda</taxon>
        <taxon>Crustacea</taxon>
        <taxon>Oligostraca</taxon>
        <taxon>Ostracoda</taxon>
        <taxon>Podocopa</taxon>
        <taxon>Podocopida</taxon>
        <taxon>Cypridocopina</taxon>
        <taxon>Cypridoidea</taxon>
        <taxon>Cyprididae</taxon>
        <taxon>Notodromas</taxon>
    </lineage>
</organism>
<comment type="cofactor">
    <cofactor evidence="8">
        <name>Mg(2+)</name>
        <dbReference type="ChEBI" id="CHEBI:18420"/>
    </cofactor>
    <text evidence="8">Binds 1 Mg(2+) ion.</text>
</comment>
<evidence type="ECO:0000256" key="1">
    <source>
        <dbReference type="ARBA" id="ARBA00005984"/>
    </source>
</evidence>
<comment type="cofactor">
    <cofactor evidence="8">
        <name>Zn(2+)</name>
        <dbReference type="ChEBI" id="CHEBI:29105"/>
    </cofactor>
    <text evidence="8">Binds 2 Zn(2+) ions.</text>
</comment>
<dbReference type="InterPro" id="IPR001952">
    <property type="entry name" value="Alkaline_phosphatase"/>
</dbReference>
<evidence type="ECO:0000256" key="8">
    <source>
        <dbReference type="PIRSR" id="PIRSR601952-2"/>
    </source>
</evidence>
<evidence type="ECO:0000256" key="10">
    <source>
        <dbReference type="RuleBase" id="RU003947"/>
    </source>
</evidence>
<evidence type="ECO:0000256" key="6">
    <source>
        <dbReference type="ARBA" id="ARBA00022842"/>
    </source>
</evidence>
<comment type="similarity">
    <text evidence="1 9">Belongs to the alkaline phosphatase family.</text>
</comment>
<protein>
    <recommendedName>
        <fullName evidence="2 10">Alkaline phosphatase</fullName>
        <ecNumber evidence="2 10">3.1.3.1</ecNumber>
    </recommendedName>
</protein>
<dbReference type="EMBL" id="CAJPEX010002073">
    <property type="protein sequence ID" value="CAG0920462.1"/>
    <property type="molecule type" value="Genomic_DNA"/>
</dbReference>
<dbReference type="PROSITE" id="PS00123">
    <property type="entry name" value="ALKALINE_PHOSPHATASE"/>
    <property type="match status" value="1"/>
</dbReference>
<dbReference type="AlphaFoldDB" id="A0A7R9BUN8"/>
<dbReference type="InterPro" id="IPR018299">
    <property type="entry name" value="Alkaline_phosphatase_AS"/>
</dbReference>
<keyword evidence="5 8" id="KW-0862">Zinc</keyword>
<dbReference type="SUPFAM" id="SSF53649">
    <property type="entry name" value="Alkaline phosphatase-like"/>
    <property type="match status" value="1"/>
</dbReference>
<comment type="catalytic activity">
    <reaction evidence="10">
        <text>a phosphate monoester + H2O = an alcohol + phosphate</text>
        <dbReference type="Rhea" id="RHEA:15017"/>
        <dbReference type="ChEBI" id="CHEBI:15377"/>
        <dbReference type="ChEBI" id="CHEBI:30879"/>
        <dbReference type="ChEBI" id="CHEBI:43474"/>
        <dbReference type="ChEBI" id="CHEBI:67140"/>
        <dbReference type="EC" id="3.1.3.1"/>
    </reaction>
</comment>
<evidence type="ECO:0000313" key="12">
    <source>
        <dbReference type="Proteomes" id="UP000678499"/>
    </source>
</evidence>
<dbReference type="OrthoDB" id="5818554at2759"/>
<dbReference type="Proteomes" id="UP000678499">
    <property type="component" value="Unassembled WGS sequence"/>
</dbReference>
<feature type="binding site" evidence="8">
    <location>
        <position position="27"/>
    </location>
    <ligand>
        <name>Mg(2+)</name>
        <dbReference type="ChEBI" id="CHEBI:18420"/>
    </ligand>
</feature>
<sequence>MREDILSSLVKPINTQRAKNIIIFVGDGMGNPITVASRIFKGQLRGQPGEEDMLEFERFPHTGISKTYCVDSQVADSACSATALFHGVKAPFKTLGVDRNVVKDDCDSLLKFRAKWPHSIAEAAQKAGMRTGFVTTTSVTHATPAALYAHSPNREWETDKDIPELQRHCKDIARQLVEDTPGKDFNVIMGGGLFASSHLKYETDAADERRRKKPDAQPSLEQMTIAAIETLSNGENGFFLM</sequence>
<reference evidence="11" key="1">
    <citation type="submission" date="2020-11" db="EMBL/GenBank/DDBJ databases">
        <authorList>
            <person name="Tran Van P."/>
        </authorList>
    </citation>
    <scope>NUCLEOTIDE SEQUENCE</scope>
</reference>
<dbReference type="EMBL" id="OA884110">
    <property type="protein sequence ID" value="CAD7280310.1"/>
    <property type="molecule type" value="Genomic_DNA"/>
</dbReference>
<keyword evidence="4 10" id="KW-0378">Hydrolase</keyword>
<dbReference type="EC" id="3.1.3.1" evidence="2 10"/>
<feature type="active site" description="Phosphoserine intermediate" evidence="7">
    <location>
        <position position="77"/>
    </location>
</feature>
<dbReference type="GO" id="GO:0046872">
    <property type="term" value="F:metal ion binding"/>
    <property type="evidence" value="ECO:0007669"/>
    <property type="project" value="UniProtKB-KW"/>
</dbReference>
<evidence type="ECO:0000256" key="3">
    <source>
        <dbReference type="ARBA" id="ARBA00022723"/>
    </source>
</evidence>
<keyword evidence="12" id="KW-1185">Reference proteome</keyword>
<dbReference type="PANTHER" id="PTHR11596:SF83">
    <property type="entry name" value="ALKALINE PHOSPHATASE 4"/>
    <property type="match status" value="1"/>
</dbReference>
<keyword evidence="3 8" id="KW-0479">Metal-binding</keyword>
<dbReference type="Gene3D" id="3.40.720.10">
    <property type="entry name" value="Alkaline Phosphatase, subunit A"/>
    <property type="match status" value="2"/>
</dbReference>
<feature type="non-terminal residue" evidence="11">
    <location>
        <position position="1"/>
    </location>
</feature>
<evidence type="ECO:0000256" key="2">
    <source>
        <dbReference type="ARBA" id="ARBA00012647"/>
    </source>
</evidence>
<feature type="binding site" evidence="8">
    <location>
        <position position="141"/>
    </location>
    <ligand>
        <name>Mg(2+)</name>
        <dbReference type="ChEBI" id="CHEBI:18420"/>
    </ligand>
</feature>